<dbReference type="Proteomes" id="UP000230790">
    <property type="component" value="Unassembled WGS sequence"/>
</dbReference>
<dbReference type="InterPro" id="IPR020556">
    <property type="entry name" value="Amidase_CS"/>
</dbReference>
<dbReference type="PROSITE" id="PS00571">
    <property type="entry name" value="AMIDASES"/>
    <property type="match status" value="1"/>
</dbReference>
<dbReference type="PANTHER" id="PTHR11895:SF176">
    <property type="entry name" value="AMIDASE AMID-RELATED"/>
    <property type="match status" value="1"/>
</dbReference>
<dbReference type="EMBL" id="PGTN01000069">
    <property type="protein sequence ID" value="PJF47085.1"/>
    <property type="molecule type" value="Genomic_DNA"/>
</dbReference>
<dbReference type="Pfam" id="PF01425">
    <property type="entry name" value="Amidase"/>
    <property type="match status" value="1"/>
</dbReference>
<organism evidence="2 3">
    <name type="scientific">Candidatus Thermofonsia Clade 3 bacterium</name>
    <dbReference type="NCBI Taxonomy" id="2364212"/>
    <lineage>
        <taxon>Bacteria</taxon>
        <taxon>Bacillati</taxon>
        <taxon>Chloroflexota</taxon>
        <taxon>Candidatus Thermofontia</taxon>
        <taxon>Candidatus Thermofonsia Clade 3</taxon>
    </lineage>
</organism>
<gene>
    <name evidence="2" type="ORF">CUN48_10535</name>
</gene>
<dbReference type="GO" id="GO:0003824">
    <property type="term" value="F:catalytic activity"/>
    <property type="evidence" value="ECO:0007669"/>
    <property type="project" value="InterPro"/>
</dbReference>
<proteinExistence type="predicted"/>
<feature type="domain" description="Amidase" evidence="1">
    <location>
        <begin position="31"/>
        <end position="438"/>
    </location>
</feature>
<dbReference type="SUPFAM" id="SSF75304">
    <property type="entry name" value="Amidase signature (AS) enzymes"/>
    <property type="match status" value="1"/>
</dbReference>
<evidence type="ECO:0000313" key="3">
    <source>
        <dbReference type="Proteomes" id="UP000230790"/>
    </source>
</evidence>
<dbReference type="InterPro" id="IPR036928">
    <property type="entry name" value="AS_sf"/>
</dbReference>
<protein>
    <submittedName>
        <fullName evidence="2">Amidase</fullName>
    </submittedName>
</protein>
<comment type="caution">
    <text evidence="2">The sequence shown here is derived from an EMBL/GenBank/DDBJ whole genome shotgun (WGS) entry which is preliminary data.</text>
</comment>
<dbReference type="AlphaFoldDB" id="A0A2M8QBB5"/>
<dbReference type="InterPro" id="IPR000120">
    <property type="entry name" value="Amidase"/>
</dbReference>
<dbReference type="PANTHER" id="PTHR11895">
    <property type="entry name" value="TRANSAMIDASE"/>
    <property type="match status" value="1"/>
</dbReference>
<name>A0A2M8QBB5_9CHLR</name>
<dbReference type="Gene3D" id="3.90.1300.10">
    <property type="entry name" value="Amidase signature (AS) domain"/>
    <property type="match status" value="1"/>
</dbReference>
<evidence type="ECO:0000313" key="2">
    <source>
        <dbReference type="EMBL" id="PJF47085.1"/>
    </source>
</evidence>
<evidence type="ECO:0000259" key="1">
    <source>
        <dbReference type="Pfam" id="PF01425"/>
    </source>
</evidence>
<dbReference type="InterPro" id="IPR023631">
    <property type="entry name" value="Amidase_dom"/>
</dbReference>
<reference evidence="2 3" key="1">
    <citation type="submission" date="2017-11" db="EMBL/GenBank/DDBJ databases">
        <title>Evolution of Phototrophy in the Chloroflexi Phylum Driven by Horizontal Gene Transfer.</title>
        <authorList>
            <person name="Ward L.M."/>
            <person name="Hemp J."/>
            <person name="Shih P.M."/>
            <person name="Mcglynn S.E."/>
            <person name="Fischer W."/>
        </authorList>
    </citation>
    <scope>NUCLEOTIDE SEQUENCE [LARGE SCALE GENOMIC DNA]</scope>
    <source>
        <strain evidence="2">JP3_7</strain>
    </source>
</reference>
<sequence length="451" mass="46856">MPTESDRPIIPPTLAAAAAAVRAGTCSPVALVEDALARVARFQDLNTIAFLDADRALAEARVLEREARSGPIRGPLHGVPITVKDLFNVRGMPTKAGANAPLPPIEPDEAIAVTRLREAGAIILAKTNMQEIALGLNGENPWTGDVKNPHDPAHQAGGSSSGSAAATAIGIGYGSLGSDTAGSIRLPASFCGVVGFKPSFGAVSLEGALALIPSCDHAGPITRTVADAATMFAVLSARRGAPPALWDFGDGAPRFVVPRAYLAGALTPDVRAAFEAFVARLEAVGASVADVMLDIGNAGEAFLPLRAESVMVHRRALETQPEAFAPGVREALMRGYQFSAVQYLEAKQRQGEMRAALHRALQDADALLMPSAPCVAPLRGTVEIGLESGAKNLRQAILHLTAPAAFAGVPALSLPFAQCDGLPVGVQVITPFGEDERALHVGAWIERALVE</sequence>
<accession>A0A2M8QBB5</accession>